<dbReference type="InterPro" id="IPR053167">
    <property type="entry name" value="Spore_coat_component"/>
</dbReference>
<dbReference type="PANTHER" id="PTHR37089">
    <property type="entry name" value="PROTEIN U-RELATED"/>
    <property type="match status" value="1"/>
</dbReference>
<evidence type="ECO:0000259" key="2">
    <source>
        <dbReference type="Pfam" id="PF05229"/>
    </source>
</evidence>
<proteinExistence type="predicted"/>
<evidence type="ECO:0000256" key="1">
    <source>
        <dbReference type="SAM" id="SignalP"/>
    </source>
</evidence>
<dbReference type="InterPro" id="IPR007893">
    <property type="entry name" value="Spore_coat_U/FanG"/>
</dbReference>
<accession>A0AAU7DRV5</accession>
<reference evidence="3" key="1">
    <citation type="submission" date="2023-03" db="EMBL/GenBank/DDBJ databases">
        <title>Edaphobacter sp.</title>
        <authorList>
            <person name="Huber K.J."/>
            <person name="Papendorf J."/>
            <person name="Pilke C."/>
            <person name="Bunk B."/>
            <person name="Sproeer C."/>
            <person name="Pester M."/>
        </authorList>
    </citation>
    <scope>NUCLEOTIDE SEQUENCE</scope>
    <source>
        <strain evidence="3">DSM 110680</strain>
    </source>
</reference>
<dbReference type="PANTHER" id="PTHR37089:SF4">
    <property type="entry name" value="EXPORTED PROTEIN"/>
    <property type="match status" value="1"/>
</dbReference>
<dbReference type="EMBL" id="CP121196">
    <property type="protein sequence ID" value="XBH19486.1"/>
    <property type="molecule type" value="Genomic_DNA"/>
</dbReference>
<protein>
    <submittedName>
        <fullName evidence="3">Spore coat U domain-containing protein</fullName>
    </submittedName>
</protein>
<dbReference type="RefSeq" id="WP_348264703.1">
    <property type="nucleotide sequence ID" value="NZ_CP121196.1"/>
</dbReference>
<feature type="domain" description="Spore coat protein U/FanG" evidence="2">
    <location>
        <begin position="32"/>
        <end position="162"/>
    </location>
</feature>
<name>A0AAU7DRV5_9BACT</name>
<dbReference type="Pfam" id="PF05229">
    <property type="entry name" value="SCPU"/>
    <property type="match status" value="1"/>
</dbReference>
<sequence length="165" mass="16723">MKFSNLIKSIATTVAIGALTMGLAPTSFAATATANMSVNATVNANCIISTNALAFAAYTGAVDNATTTISVTCTNTTPYNVGLDQGKTSGATVLTRQMLNGAATLNYALFSNSGMTTNWGNSTGSWVGGTGSGAAQTLTVYGQIAANQYVTPGSYTDTIIATVNY</sequence>
<organism evidence="3">
    <name type="scientific">Telmatobacter sp. DSM 110680</name>
    <dbReference type="NCBI Taxonomy" id="3036704"/>
    <lineage>
        <taxon>Bacteria</taxon>
        <taxon>Pseudomonadati</taxon>
        <taxon>Acidobacteriota</taxon>
        <taxon>Terriglobia</taxon>
        <taxon>Terriglobales</taxon>
        <taxon>Acidobacteriaceae</taxon>
        <taxon>Telmatobacter</taxon>
    </lineage>
</organism>
<feature type="signal peptide" evidence="1">
    <location>
        <begin position="1"/>
        <end position="29"/>
    </location>
</feature>
<dbReference type="SMART" id="SM00972">
    <property type="entry name" value="SCPU"/>
    <property type="match status" value="1"/>
</dbReference>
<evidence type="ECO:0000313" key="3">
    <source>
        <dbReference type="EMBL" id="XBH19486.1"/>
    </source>
</evidence>
<feature type="chain" id="PRO_5043873665" evidence="1">
    <location>
        <begin position="30"/>
        <end position="165"/>
    </location>
</feature>
<keyword evidence="1" id="KW-0732">Signal</keyword>
<gene>
    <name evidence="3" type="ORF">P8935_09225</name>
</gene>
<dbReference type="AlphaFoldDB" id="A0AAU7DRV5"/>